<evidence type="ECO:0000313" key="2">
    <source>
        <dbReference type="EMBL" id="QHU33220.1"/>
    </source>
</evidence>
<protein>
    <recommendedName>
        <fullName evidence="3">HECT domain-containing protein</fullName>
    </recommendedName>
</protein>
<dbReference type="InterPro" id="IPR035983">
    <property type="entry name" value="Hect_E3_ubiquitin_ligase"/>
</dbReference>
<dbReference type="EMBL" id="MN740556">
    <property type="protein sequence ID" value="QHU33220.1"/>
    <property type="molecule type" value="Genomic_DNA"/>
</dbReference>
<name>A0A6C0LS65_9ZZZZ</name>
<dbReference type="InterPro" id="IPR000408">
    <property type="entry name" value="Reg_chr_condens"/>
</dbReference>
<dbReference type="PROSITE" id="PS50012">
    <property type="entry name" value="RCC1_3"/>
    <property type="match status" value="1"/>
</dbReference>
<proteinExistence type="predicted"/>
<evidence type="ECO:0000256" key="1">
    <source>
        <dbReference type="SAM" id="MobiDB-lite"/>
    </source>
</evidence>
<dbReference type="GO" id="GO:0004842">
    <property type="term" value="F:ubiquitin-protein transferase activity"/>
    <property type="evidence" value="ECO:0007669"/>
    <property type="project" value="InterPro"/>
</dbReference>
<dbReference type="SUPFAM" id="SSF56204">
    <property type="entry name" value="Hect, E3 ligase catalytic domain"/>
    <property type="match status" value="1"/>
</dbReference>
<feature type="region of interest" description="Disordered" evidence="1">
    <location>
        <begin position="92"/>
        <end position="121"/>
    </location>
</feature>
<dbReference type="SUPFAM" id="SSF50985">
    <property type="entry name" value="RCC1/BLIP-II"/>
    <property type="match status" value="1"/>
</dbReference>
<organism evidence="2">
    <name type="scientific">viral metagenome</name>
    <dbReference type="NCBI Taxonomy" id="1070528"/>
    <lineage>
        <taxon>unclassified sequences</taxon>
        <taxon>metagenomes</taxon>
        <taxon>organismal metagenomes</taxon>
    </lineage>
</organism>
<evidence type="ECO:0008006" key="3">
    <source>
        <dbReference type="Google" id="ProtNLM"/>
    </source>
</evidence>
<feature type="compositionally biased region" description="Basic and acidic residues" evidence="1">
    <location>
        <begin position="103"/>
        <end position="115"/>
    </location>
</feature>
<dbReference type="AlphaFoldDB" id="A0A6C0LS65"/>
<dbReference type="InterPro" id="IPR009091">
    <property type="entry name" value="RCC1/BLIP-II"/>
</dbReference>
<reference evidence="2" key="1">
    <citation type="journal article" date="2020" name="Nature">
        <title>Giant virus diversity and host interactions through global metagenomics.</title>
        <authorList>
            <person name="Schulz F."/>
            <person name="Roux S."/>
            <person name="Paez-Espino D."/>
            <person name="Jungbluth S."/>
            <person name="Walsh D.A."/>
            <person name="Denef V.J."/>
            <person name="McMahon K.D."/>
            <person name="Konstantinidis K.T."/>
            <person name="Eloe-Fadrosh E.A."/>
            <person name="Kyrpides N.C."/>
            <person name="Woyke T."/>
        </authorList>
    </citation>
    <scope>NUCLEOTIDE SEQUENCE</scope>
    <source>
        <strain evidence="2">GVMAG-S-1014582-52</strain>
    </source>
</reference>
<dbReference type="Gene3D" id="2.130.10.30">
    <property type="entry name" value="Regulator of chromosome condensation 1/beta-lactamase-inhibitor protein II"/>
    <property type="match status" value="1"/>
</dbReference>
<sequence length="829" mass="96779">MPAIKNINLNNESILITDDENKLWIMGSNDNKRLGYGDEGKGIYAPICINSITLSESEYVKQFYVGDYQTFILTNEGNLYLSYLNSKKGKGSKNLSDSQSSHENNDSESINHDNSESDSDNDINNSSLMHRVLDPIFVRLSNLTNIDIGFIKLTDHVTDMITSKTSILFIRDNKLCYYMPDRIKQSYSLELTTEIVFNFYNYRIINFPFEINKIQRGKNFYYINCGKYHNIIALSDENDSLNETYYPLWIYFQTNLKINVDNIHYIGNVSPPNLFVGHENMIYHYNFFKNNLELSNLFSSKIISISSNDSSEILWVFILNSDGLFDVTYSSLMTMICSNSEYLDNLIDLNLNDDENCLIVNGNYDWKYKFIEGNMLINVHNFQYYKLLDNGLLFYEIDKLCYISFSEEQFSEESYGTIEIDKITHDNRNYFIYTFANLPNPITNISFTNSLIIVQSDDNYFYHTFNVNKNFSVNTFTNILLKNHNATNIVIDKHLIQYKSTLYNNVKNQIIFNMRDNDKQFEQALSLMFTSFEESDSSIGIRYIHKGEIISYGEGPKRKFYSDVISEFYEKCLIRKNMLTTFNSEKMKTFDCDELISIGKILHIIICYGKNGLQFELPLSLLISIKNKPIKIEELEYFASLEDPMLVENVIKYKNDPEKFVDFGSDYEDYESLLKNICGISESDQNFCQYIKQGFNEISDIANLHLMNYPTLNYYISGNVIIDRNMLIKNLVIHYSIYEKLQIYREDIVKIIKNLSEEKLKILLKNWSGTSILLNEHYYKIEISDRINNDIIFTTCTISILISHNIMNHLDIYPLEEILTSTIVNMIDV</sequence>
<accession>A0A6C0LS65</accession>